<dbReference type="Proteomes" id="UP000054742">
    <property type="component" value="Unassembled WGS sequence"/>
</dbReference>
<name>A0A0W0S0J3_9GAMM</name>
<comment type="caution">
    <text evidence="1">The sequence shown here is derived from an EMBL/GenBank/DDBJ whole genome shotgun (WGS) entry which is preliminary data.</text>
</comment>
<accession>A0A0W0S0J3</accession>
<dbReference type="Gene3D" id="3.40.50.150">
    <property type="entry name" value="Vaccinia Virus protein VP39"/>
    <property type="match status" value="1"/>
</dbReference>
<dbReference type="PATRIC" id="fig|29422.6.peg.3129"/>
<protein>
    <recommendedName>
        <fullName evidence="3">Methyltransferase domain-containing protein</fullName>
    </recommendedName>
</protein>
<dbReference type="OrthoDB" id="5653526at2"/>
<evidence type="ECO:0008006" key="3">
    <source>
        <dbReference type="Google" id="ProtNLM"/>
    </source>
</evidence>
<dbReference type="AlphaFoldDB" id="A0A0W0S0J3"/>
<dbReference type="SUPFAM" id="SSF53335">
    <property type="entry name" value="S-adenosyl-L-methionine-dependent methyltransferases"/>
    <property type="match status" value="1"/>
</dbReference>
<reference evidence="1 2" key="1">
    <citation type="submission" date="2015-11" db="EMBL/GenBank/DDBJ databases">
        <title>Genomic analysis of 38 Legionella species identifies large and diverse effector repertoires.</title>
        <authorList>
            <person name="Burstein D."/>
            <person name="Amaro F."/>
            <person name="Zusman T."/>
            <person name="Lifshitz Z."/>
            <person name="Cohen O."/>
            <person name="Gilbert J.A."/>
            <person name="Pupko T."/>
            <person name="Shuman H.A."/>
            <person name="Segal G."/>
        </authorList>
    </citation>
    <scope>NUCLEOTIDE SEQUENCE [LARGE SCALE GENOMIC DNA]</scope>
    <source>
        <strain evidence="1 2">ATCC 43878</strain>
    </source>
</reference>
<dbReference type="InterPro" id="IPR029063">
    <property type="entry name" value="SAM-dependent_MTases_sf"/>
</dbReference>
<gene>
    <name evidence="1" type="ORF">Lbru_2953</name>
</gene>
<organism evidence="1 2">
    <name type="scientific">Legionella brunensis</name>
    <dbReference type="NCBI Taxonomy" id="29422"/>
    <lineage>
        <taxon>Bacteria</taxon>
        <taxon>Pseudomonadati</taxon>
        <taxon>Pseudomonadota</taxon>
        <taxon>Gammaproteobacteria</taxon>
        <taxon>Legionellales</taxon>
        <taxon>Legionellaceae</taxon>
        <taxon>Legionella</taxon>
    </lineage>
</organism>
<dbReference type="RefSeq" id="WP_058442914.1">
    <property type="nucleotide sequence ID" value="NZ_CAAAHU010000021.1"/>
</dbReference>
<dbReference type="EMBL" id="LNXV01000036">
    <property type="protein sequence ID" value="KTC76846.1"/>
    <property type="molecule type" value="Genomic_DNA"/>
</dbReference>
<keyword evidence="2" id="KW-1185">Reference proteome</keyword>
<proteinExistence type="predicted"/>
<sequence>MKTWPNDRRISAIEELHALNTRESLEANTNKLSILANLPTNPTIVDLGMGQGNFLIDLACHLKKRAKLIGVSASPAEINWEQCRYAGVEIVKGKLPHEPNVREFLKTYAGKVDRVFDTYGPATYAQNPLHSLIFAAFLLKPQGEFSAISSTDNQGHTVFGDKETQQKLVEFFQKELGITIHFQFTAIKSRVTPGAINEDLLIHFTRDSRDLSVSDYLKLCRKADKVIGIPVLSNPSWYQYGEFSIAPRQYRIFTSLPEKKVKLLPQEEERHSSFSHNFI</sequence>
<dbReference type="STRING" id="29422.Lbru_2953"/>
<evidence type="ECO:0000313" key="2">
    <source>
        <dbReference type="Proteomes" id="UP000054742"/>
    </source>
</evidence>
<evidence type="ECO:0000313" key="1">
    <source>
        <dbReference type="EMBL" id="KTC76846.1"/>
    </source>
</evidence>